<sequence>MSTPTVRRRRLGAKLRELRGELTLDEVAEHSEGAFVSSKLSRMETGKTAPKAADIQALLLLYAGLGRDVSDELRAALITLTREGGRRGWWHSYRGVLTPVYEDLISLEAEAETVSTWQLGMVPGLLQTAEYAREIIRATAMSEAVEARVDALVEVRLARQAVLTRDSDPLALWAIISEQALRSTTEDPALMYEQLGRLLTMGRRPNINIQVLRSDAPLHAGLTGTFSILGFGPHTDLDVVHQEGLTSALYIEERDRVSTHRAAWQRLTSAAESVEASVELITQIRKNE</sequence>
<dbReference type="InterPro" id="IPR010982">
    <property type="entry name" value="Lambda_DNA-bd_dom_sf"/>
</dbReference>
<dbReference type="AlphaFoldDB" id="A0A917XEZ5"/>
<dbReference type="Pfam" id="PF19054">
    <property type="entry name" value="DUF5753"/>
    <property type="match status" value="1"/>
</dbReference>
<accession>A0A917XEZ5</accession>
<reference evidence="2" key="1">
    <citation type="journal article" date="2014" name="Int. J. Syst. Evol. Microbiol.">
        <title>Complete genome sequence of Corynebacterium casei LMG S-19264T (=DSM 44701T), isolated from a smear-ripened cheese.</title>
        <authorList>
            <consortium name="US DOE Joint Genome Institute (JGI-PGF)"/>
            <person name="Walter F."/>
            <person name="Albersmeier A."/>
            <person name="Kalinowski J."/>
            <person name="Ruckert C."/>
        </authorList>
    </citation>
    <scope>NUCLEOTIDE SEQUENCE</scope>
    <source>
        <strain evidence="2">CGMCC 4.7110</strain>
    </source>
</reference>
<dbReference type="RefSeq" id="WP_189264831.1">
    <property type="nucleotide sequence ID" value="NZ_BMML01000010.1"/>
</dbReference>
<reference evidence="2" key="2">
    <citation type="submission" date="2020-09" db="EMBL/GenBank/DDBJ databases">
        <authorList>
            <person name="Sun Q."/>
            <person name="Zhou Y."/>
        </authorList>
    </citation>
    <scope>NUCLEOTIDE SEQUENCE</scope>
    <source>
        <strain evidence="2">CGMCC 4.7110</strain>
    </source>
</reference>
<comment type="caution">
    <text evidence="2">The sequence shown here is derived from an EMBL/GenBank/DDBJ whole genome shotgun (WGS) entry which is preliminary data.</text>
</comment>
<evidence type="ECO:0000313" key="3">
    <source>
        <dbReference type="Proteomes" id="UP000653411"/>
    </source>
</evidence>
<proteinExistence type="predicted"/>
<dbReference type="GO" id="GO:0003677">
    <property type="term" value="F:DNA binding"/>
    <property type="evidence" value="ECO:0007669"/>
    <property type="project" value="InterPro"/>
</dbReference>
<protein>
    <submittedName>
        <fullName evidence="2">Transcriptional regulator</fullName>
    </submittedName>
</protein>
<name>A0A917XEZ5_9ACTN</name>
<gene>
    <name evidence="2" type="ORF">GCM10011578_047770</name>
</gene>
<keyword evidence="3" id="KW-1185">Reference proteome</keyword>
<dbReference type="EMBL" id="BMML01000010">
    <property type="protein sequence ID" value="GGN18473.1"/>
    <property type="molecule type" value="Genomic_DNA"/>
</dbReference>
<dbReference type="Proteomes" id="UP000653411">
    <property type="component" value="Unassembled WGS sequence"/>
</dbReference>
<evidence type="ECO:0000313" key="2">
    <source>
        <dbReference type="EMBL" id="GGN18473.1"/>
    </source>
</evidence>
<evidence type="ECO:0000259" key="1">
    <source>
        <dbReference type="Pfam" id="PF19054"/>
    </source>
</evidence>
<dbReference type="Pfam" id="PF13560">
    <property type="entry name" value="HTH_31"/>
    <property type="match status" value="1"/>
</dbReference>
<dbReference type="Gene3D" id="1.10.260.40">
    <property type="entry name" value="lambda repressor-like DNA-binding domains"/>
    <property type="match status" value="1"/>
</dbReference>
<organism evidence="2 3">
    <name type="scientific">Streptomyces fuscichromogenes</name>
    <dbReference type="NCBI Taxonomy" id="1324013"/>
    <lineage>
        <taxon>Bacteria</taxon>
        <taxon>Bacillati</taxon>
        <taxon>Actinomycetota</taxon>
        <taxon>Actinomycetes</taxon>
        <taxon>Kitasatosporales</taxon>
        <taxon>Streptomycetaceae</taxon>
        <taxon>Streptomyces</taxon>
    </lineage>
</organism>
<feature type="domain" description="DUF5753" evidence="1">
    <location>
        <begin position="101"/>
        <end position="283"/>
    </location>
</feature>
<dbReference type="InterPro" id="IPR043917">
    <property type="entry name" value="DUF5753"/>
</dbReference>